<protein>
    <submittedName>
        <fullName evidence="3">Retrotransposon protein, putative, ty1-copia subclass</fullName>
    </submittedName>
</protein>
<feature type="compositionally biased region" description="Basic and acidic residues" evidence="1">
    <location>
        <begin position="415"/>
        <end position="428"/>
    </location>
</feature>
<gene>
    <name evidence="3" type="ORF">Tco_1006815</name>
</gene>
<evidence type="ECO:0000313" key="4">
    <source>
        <dbReference type="Proteomes" id="UP001151760"/>
    </source>
</evidence>
<dbReference type="InterPro" id="IPR057670">
    <property type="entry name" value="SH3_retrovirus"/>
</dbReference>
<comment type="caution">
    <text evidence="3">The sequence shown here is derived from an EMBL/GenBank/DDBJ whole genome shotgun (WGS) entry which is preliminary data.</text>
</comment>
<name>A0ABQ5FKP8_9ASTR</name>
<organism evidence="3 4">
    <name type="scientific">Tanacetum coccineum</name>
    <dbReference type="NCBI Taxonomy" id="301880"/>
    <lineage>
        <taxon>Eukaryota</taxon>
        <taxon>Viridiplantae</taxon>
        <taxon>Streptophyta</taxon>
        <taxon>Embryophyta</taxon>
        <taxon>Tracheophyta</taxon>
        <taxon>Spermatophyta</taxon>
        <taxon>Magnoliopsida</taxon>
        <taxon>eudicotyledons</taxon>
        <taxon>Gunneridae</taxon>
        <taxon>Pentapetalae</taxon>
        <taxon>asterids</taxon>
        <taxon>campanulids</taxon>
        <taxon>Asterales</taxon>
        <taxon>Asteraceae</taxon>
        <taxon>Asteroideae</taxon>
        <taxon>Anthemideae</taxon>
        <taxon>Anthemidinae</taxon>
        <taxon>Tanacetum</taxon>
    </lineage>
</organism>
<evidence type="ECO:0000259" key="2">
    <source>
        <dbReference type="PROSITE" id="PS50994"/>
    </source>
</evidence>
<dbReference type="Proteomes" id="UP001151760">
    <property type="component" value="Unassembled WGS sequence"/>
</dbReference>
<dbReference type="InterPro" id="IPR039537">
    <property type="entry name" value="Retrotran_Ty1/copia-like"/>
</dbReference>
<evidence type="ECO:0000256" key="1">
    <source>
        <dbReference type="SAM" id="MobiDB-lite"/>
    </source>
</evidence>
<evidence type="ECO:0000313" key="3">
    <source>
        <dbReference type="EMBL" id="GJT63282.1"/>
    </source>
</evidence>
<sequence length="496" mass="57130">MGNGQRAAVEAIGSYHLCFLSGLVIVLHNYHYAPFITRGVILVFCLYNDGFINRFDYDNTISVSINNLVYFSAVPQDGIYEIDLSDSNTNVSSMYAVSNKRVKLNLDSSLLWHCRLGHISKKRIEKLQHDGILNSIDSKSFEKCVSCLSGKMARKPYSHQVERAKDLLGLIHTDVCGPFRIVSRQGASYFITFTDDFSRYGYVYLLKHKHEVFETFKVFQKELENQLGKTIKSLRFDHGGEYMSQEFLDHLKEHGIIAHRTPPYTPQHNGVSERRNRTLLDMVRSMMSQTTLPKSFWDYALESAARILNMVPTKKVEKTPYEVWYGQAPKLSYLKVWGCEALVKRDTLTKPDKLEPRSIKCIFVGYPKETMGYSFYYPPENKVFVARNAEFFENSLITQEASGSLEDLEIIQEEDTHPSENTSSHHDEDDQEIDEPQSDIIPIHRSTRIRHAPDRMCLYVDVEEHELGDLGKPTNYKAALLDPKFEKWLNAMNVEM</sequence>
<proteinExistence type="predicted"/>
<feature type="region of interest" description="Disordered" evidence="1">
    <location>
        <begin position="415"/>
        <end position="445"/>
    </location>
</feature>
<accession>A0ABQ5FKP8</accession>
<dbReference type="InterPro" id="IPR012337">
    <property type="entry name" value="RNaseH-like_sf"/>
</dbReference>
<dbReference type="InterPro" id="IPR036397">
    <property type="entry name" value="RNaseH_sf"/>
</dbReference>
<dbReference type="EMBL" id="BQNB010017447">
    <property type="protein sequence ID" value="GJT63282.1"/>
    <property type="molecule type" value="Genomic_DNA"/>
</dbReference>
<dbReference type="Gene3D" id="3.30.420.10">
    <property type="entry name" value="Ribonuclease H-like superfamily/Ribonuclease H"/>
    <property type="match status" value="1"/>
</dbReference>
<reference evidence="3" key="2">
    <citation type="submission" date="2022-01" db="EMBL/GenBank/DDBJ databases">
        <authorList>
            <person name="Yamashiro T."/>
            <person name="Shiraishi A."/>
            <person name="Satake H."/>
            <person name="Nakayama K."/>
        </authorList>
    </citation>
    <scope>NUCLEOTIDE SEQUENCE</scope>
</reference>
<dbReference type="PANTHER" id="PTHR42648">
    <property type="entry name" value="TRANSPOSASE, PUTATIVE-RELATED"/>
    <property type="match status" value="1"/>
</dbReference>
<dbReference type="Pfam" id="PF00665">
    <property type="entry name" value="rve"/>
    <property type="match status" value="1"/>
</dbReference>
<dbReference type="PANTHER" id="PTHR42648:SF27">
    <property type="entry name" value="RNA-DIRECTED DNA POLYMERASE"/>
    <property type="match status" value="1"/>
</dbReference>
<dbReference type="Pfam" id="PF13976">
    <property type="entry name" value="gag_pre-integrs"/>
    <property type="match status" value="1"/>
</dbReference>
<dbReference type="InterPro" id="IPR001584">
    <property type="entry name" value="Integrase_cat-core"/>
</dbReference>
<dbReference type="PROSITE" id="PS50994">
    <property type="entry name" value="INTEGRASE"/>
    <property type="match status" value="1"/>
</dbReference>
<feature type="domain" description="Integrase catalytic" evidence="2">
    <location>
        <begin position="152"/>
        <end position="328"/>
    </location>
</feature>
<keyword evidence="4" id="KW-1185">Reference proteome</keyword>
<dbReference type="SUPFAM" id="SSF53098">
    <property type="entry name" value="Ribonuclease H-like"/>
    <property type="match status" value="1"/>
</dbReference>
<dbReference type="Pfam" id="PF25597">
    <property type="entry name" value="SH3_retrovirus"/>
    <property type="match status" value="1"/>
</dbReference>
<dbReference type="InterPro" id="IPR025724">
    <property type="entry name" value="GAG-pre-integrase_dom"/>
</dbReference>
<reference evidence="3" key="1">
    <citation type="journal article" date="2022" name="Int. J. Mol. Sci.">
        <title>Draft Genome of Tanacetum Coccineum: Genomic Comparison of Closely Related Tanacetum-Family Plants.</title>
        <authorList>
            <person name="Yamashiro T."/>
            <person name="Shiraishi A."/>
            <person name="Nakayama K."/>
            <person name="Satake H."/>
        </authorList>
    </citation>
    <scope>NUCLEOTIDE SEQUENCE</scope>
</reference>